<name>A0A519BGK7_ACIG2</name>
<sequence>MMKWKCTVCGYIHDGDSAPDICPKCGAPKEKFEKIAPDVEQVIERSRKTNQLHMDLAHMLTKIIAISEDGIADNLDPNCVSIFQKAKKSAYELRQMSKAEIVAHINKQKWG</sequence>
<dbReference type="GO" id="GO:0005506">
    <property type="term" value="F:iron ion binding"/>
    <property type="evidence" value="ECO:0007669"/>
    <property type="project" value="InterPro"/>
</dbReference>
<dbReference type="CDD" id="cd00729">
    <property type="entry name" value="rubredoxin_SM"/>
    <property type="match status" value="1"/>
</dbReference>
<comment type="caution">
    <text evidence="2">The sequence shown here is derived from an EMBL/GenBank/DDBJ whole genome shotgun (WGS) entry which is preliminary data.</text>
</comment>
<protein>
    <submittedName>
        <fullName evidence="2">Rubredoxin</fullName>
    </submittedName>
</protein>
<dbReference type="PROSITE" id="PS50903">
    <property type="entry name" value="RUBREDOXIN_LIKE"/>
    <property type="match status" value="1"/>
</dbReference>
<dbReference type="Pfam" id="PF21349">
    <property type="entry name" value="RUBY_RBDX"/>
    <property type="match status" value="1"/>
</dbReference>
<feature type="domain" description="Rubredoxin-like" evidence="1">
    <location>
        <begin position="1"/>
        <end position="35"/>
    </location>
</feature>
<dbReference type="Proteomes" id="UP000316562">
    <property type="component" value="Unassembled WGS sequence"/>
</dbReference>
<gene>
    <name evidence="2" type="ORF">EVJ46_05100</name>
</gene>
<accession>A0A519BGK7</accession>
<reference evidence="2 3" key="1">
    <citation type="journal article" date="2019" name="ISME J.">
        <title>Insights into ecological role of a new deltaproteobacterial order Candidatus Acidulodesulfobacterales by metagenomics and metatranscriptomics.</title>
        <authorList>
            <person name="Tan S."/>
            <person name="Liu J."/>
            <person name="Fang Y."/>
            <person name="Hedlund B.P."/>
            <person name="Lian Z.H."/>
            <person name="Huang L.Y."/>
            <person name="Li J.T."/>
            <person name="Huang L.N."/>
            <person name="Li W.J."/>
            <person name="Jiang H.C."/>
            <person name="Dong H.L."/>
            <person name="Shu W.S."/>
        </authorList>
    </citation>
    <scope>NUCLEOTIDE SEQUENCE [LARGE SCALE GENOMIC DNA]</scope>
    <source>
        <strain evidence="2">AP2</strain>
    </source>
</reference>
<evidence type="ECO:0000313" key="3">
    <source>
        <dbReference type="Proteomes" id="UP000316562"/>
    </source>
</evidence>
<proteinExistence type="predicted"/>
<evidence type="ECO:0000259" key="1">
    <source>
        <dbReference type="PROSITE" id="PS50903"/>
    </source>
</evidence>
<dbReference type="Gene3D" id="2.20.28.10">
    <property type="match status" value="1"/>
</dbReference>
<dbReference type="EMBL" id="SGBC01000002">
    <property type="protein sequence ID" value="RZD16406.1"/>
    <property type="molecule type" value="Genomic_DNA"/>
</dbReference>
<evidence type="ECO:0000313" key="2">
    <source>
        <dbReference type="EMBL" id="RZD16406.1"/>
    </source>
</evidence>
<dbReference type="InterPro" id="IPR024934">
    <property type="entry name" value="Rubredoxin-like_dom"/>
</dbReference>
<organism evidence="2 3">
    <name type="scientific">Acididesulfobacter guangdongensis</name>
    <dbReference type="NCBI Taxonomy" id="2597225"/>
    <lineage>
        <taxon>Bacteria</taxon>
        <taxon>Deltaproteobacteria</taxon>
        <taxon>Candidatus Acidulodesulfobacterales</taxon>
        <taxon>Candidatus Acididesulfobacter</taxon>
    </lineage>
</organism>
<dbReference type="SUPFAM" id="SSF57802">
    <property type="entry name" value="Rubredoxin-like"/>
    <property type="match status" value="1"/>
</dbReference>
<dbReference type="InterPro" id="IPR048574">
    <property type="entry name" value="RUBY_RBDX"/>
</dbReference>
<dbReference type="AlphaFoldDB" id="A0A519BGK7"/>